<accession>A0A3A8GQ85</accession>
<name>A0A3A8GQ85_9GAMM</name>
<evidence type="ECO:0000313" key="2">
    <source>
        <dbReference type="Proteomes" id="UP000281084"/>
    </source>
</evidence>
<dbReference type="Proteomes" id="UP000281084">
    <property type="component" value="Unassembled WGS sequence"/>
</dbReference>
<dbReference type="SUPFAM" id="SSF51294">
    <property type="entry name" value="Hedgehog/intein (Hint) domain"/>
    <property type="match status" value="1"/>
</dbReference>
<reference evidence="1 2" key="1">
    <citation type="submission" date="2018-09" db="EMBL/GenBank/DDBJ databases">
        <title>The draft genome of Acinetobacter spp. strains.</title>
        <authorList>
            <person name="Qin J."/>
            <person name="Feng Y."/>
            <person name="Zong Z."/>
        </authorList>
    </citation>
    <scope>NUCLEOTIDE SEQUENCE [LARGE SCALE GENOMIC DNA]</scope>
    <source>
        <strain evidence="1 2">WCHAc060002</strain>
    </source>
</reference>
<dbReference type="InterPro" id="IPR006141">
    <property type="entry name" value="Intein_N"/>
</dbReference>
<evidence type="ECO:0008006" key="3">
    <source>
        <dbReference type="Google" id="ProtNLM"/>
    </source>
</evidence>
<evidence type="ECO:0000313" key="1">
    <source>
        <dbReference type="EMBL" id="RKG55193.1"/>
    </source>
</evidence>
<dbReference type="PROSITE" id="PS50817">
    <property type="entry name" value="INTEIN_N_TER"/>
    <property type="match status" value="1"/>
</dbReference>
<organism evidence="1 2">
    <name type="scientific">Acinetobacter cumulans</name>
    <dbReference type="NCBI Taxonomy" id="2136182"/>
    <lineage>
        <taxon>Bacteria</taxon>
        <taxon>Pseudomonadati</taxon>
        <taxon>Pseudomonadota</taxon>
        <taxon>Gammaproteobacteria</taxon>
        <taxon>Moraxellales</taxon>
        <taxon>Moraxellaceae</taxon>
        <taxon>Acinetobacter</taxon>
    </lineage>
</organism>
<dbReference type="Gene3D" id="2.170.16.10">
    <property type="entry name" value="Hedgehog/Intein (Hint) domain"/>
    <property type="match status" value="1"/>
</dbReference>
<proteinExistence type="predicted"/>
<comment type="caution">
    <text evidence="1">The sequence shown here is derived from an EMBL/GenBank/DDBJ whole genome shotgun (WGS) entry which is preliminary data.</text>
</comment>
<protein>
    <recommendedName>
        <fullName evidence="3">Hint domain-containing protein</fullName>
    </recommendedName>
</protein>
<dbReference type="AlphaFoldDB" id="A0A3A8GQ85"/>
<dbReference type="InterPro" id="IPR036844">
    <property type="entry name" value="Hint_dom_sf"/>
</dbReference>
<dbReference type="GO" id="GO:0016539">
    <property type="term" value="P:intein-mediated protein splicing"/>
    <property type="evidence" value="ECO:0007669"/>
    <property type="project" value="InterPro"/>
</dbReference>
<dbReference type="EMBL" id="RAXZ01000002">
    <property type="protein sequence ID" value="RKG55193.1"/>
    <property type="molecule type" value="Genomic_DNA"/>
</dbReference>
<gene>
    <name evidence="1" type="ORF">D7V64_02430</name>
</gene>
<sequence length="282" mass="31608">MGFKLNQLSLEDLHLIICADLCDQTGDGEYAQSEQACFVAGTLVHTNKGLVSIDQLKIGDMVLSKPESGEGELAYKRVVRTFKTKDKKPIIFQRYMTQEGVGYLFCTKEHLFWVDEYINEIEGKVIIKAIGWVPAIQLDATCLHCLQTSNLKFVAVDTFEDQYKLLQSSTLDSRLVYMHNTQERIGVFDFRSGKPVCLKGGGVLFDSLTSASSSNLLPTEDIYIYPSSDDIPEVQEILNSGVLEGYCDYVYTIEVEDYHTYYVGDIGIWVHDMGGCKVSIGI</sequence>